<proteinExistence type="predicted"/>
<dbReference type="InterPro" id="IPR036291">
    <property type="entry name" value="NAD(P)-bd_dom_sf"/>
</dbReference>
<organism evidence="2 3">
    <name type="scientific">Erwinia tracheiphila</name>
    <dbReference type="NCBI Taxonomy" id="65700"/>
    <lineage>
        <taxon>Bacteria</taxon>
        <taxon>Pseudomonadati</taxon>
        <taxon>Pseudomonadota</taxon>
        <taxon>Gammaproteobacteria</taxon>
        <taxon>Enterobacterales</taxon>
        <taxon>Erwiniaceae</taxon>
        <taxon>Erwinia</taxon>
    </lineage>
</organism>
<feature type="domain" description="NAD-dependent epimerase/dehydratase" evidence="1">
    <location>
        <begin position="5"/>
        <end position="55"/>
    </location>
</feature>
<dbReference type="Pfam" id="PF01370">
    <property type="entry name" value="Epimerase"/>
    <property type="match status" value="1"/>
</dbReference>
<evidence type="ECO:0000313" key="2">
    <source>
        <dbReference type="EMBL" id="AXF75589.1"/>
    </source>
</evidence>
<dbReference type="Proteomes" id="UP000264980">
    <property type="component" value="Chromosome"/>
</dbReference>
<gene>
    <name evidence="2" type="ORF">AV903_04980</name>
</gene>
<name>A0A345CQ72_9GAMM</name>
<evidence type="ECO:0000259" key="1">
    <source>
        <dbReference type="Pfam" id="PF01370"/>
    </source>
</evidence>
<dbReference type="RefSeq" id="WP_418261498.1">
    <property type="nucleotide sequence ID" value="NZ_CP013970.1"/>
</dbReference>
<dbReference type="SUPFAM" id="SSF51735">
    <property type="entry name" value="NAD(P)-binding Rossmann-fold domains"/>
    <property type="match status" value="1"/>
</dbReference>
<dbReference type="InterPro" id="IPR001509">
    <property type="entry name" value="Epimerase_deHydtase"/>
</dbReference>
<reference evidence="2 3" key="1">
    <citation type="submission" date="2016-01" db="EMBL/GenBank/DDBJ databases">
        <authorList>
            <person name="Oliw E.H."/>
        </authorList>
    </citation>
    <scope>NUCLEOTIDE SEQUENCE [LARGE SCALE GENOMIC DNA]</scope>
    <source>
        <strain evidence="2 3">MDcuke</strain>
    </source>
</reference>
<sequence length="95" mass="10559">MMKNILLTGASGFVGRALLQRLAAYDIAITVICRDASRHSLPAQENIHRVIVTDSIFNKDVAWWQAPSKVLIPLFMPPGTSTPWTISPQTRIWSA</sequence>
<dbReference type="EMBL" id="CP013970">
    <property type="protein sequence ID" value="AXF75589.1"/>
    <property type="molecule type" value="Genomic_DNA"/>
</dbReference>
<evidence type="ECO:0000313" key="3">
    <source>
        <dbReference type="Proteomes" id="UP000264980"/>
    </source>
</evidence>
<accession>A0A345CQ72</accession>
<protein>
    <submittedName>
        <fullName evidence="2">NAD-dependent epimerase/dehydratase family protein</fullName>
    </submittedName>
</protein>
<dbReference type="AlphaFoldDB" id="A0A345CQ72"/>
<dbReference type="Gene3D" id="3.40.50.720">
    <property type="entry name" value="NAD(P)-binding Rossmann-like Domain"/>
    <property type="match status" value="1"/>
</dbReference>